<gene>
    <name evidence="2" type="ORF">ENU30_04295</name>
</gene>
<reference evidence="2" key="1">
    <citation type="journal article" date="2020" name="mSystems">
        <title>Genome- and Community-Level Interaction Insights into Carbon Utilization and Element Cycling Functions of Hydrothermarchaeota in Hydrothermal Sediment.</title>
        <authorList>
            <person name="Zhou Z."/>
            <person name="Liu Y."/>
            <person name="Xu W."/>
            <person name="Pan J."/>
            <person name="Luo Z.H."/>
            <person name="Li M."/>
        </authorList>
    </citation>
    <scope>NUCLEOTIDE SEQUENCE [LARGE SCALE GENOMIC DNA]</scope>
    <source>
        <strain evidence="2">SpSt-657</strain>
    </source>
</reference>
<accession>A0A7J3JQ13</accession>
<feature type="transmembrane region" description="Helical" evidence="1">
    <location>
        <begin position="252"/>
        <end position="275"/>
    </location>
</feature>
<keyword evidence="1" id="KW-0472">Membrane</keyword>
<keyword evidence="1" id="KW-1133">Transmembrane helix</keyword>
<organism evidence="2">
    <name type="scientific">Ignisphaera aggregans</name>
    <dbReference type="NCBI Taxonomy" id="334771"/>
    <lineage>
        <taxon>Archaea</taxon>
        <taxon>Thermoproteota</taxon>
        <taxon>Thermoprotei</taxon>
        <taxon>Desulfurococcales</taxon>
        <taxon>Desulfurococcaceae</taxon>
        <taxon>Ignisphaera</taxon>
    </lineage>
</organism>
<proteinExistence type="predicted"/>
<evidence type="ECO:0000256" key="1">
    <source>
        <dbReference type="SAM" id="Phobius"/>
    </source>
</evidence>
<dbReference type="AlphaFoldDB" id="A0A7J3JQ13"/>
<protein>
    <submittedName>
        <fullName evidence="2">Uncharacterized protein</fullName>
    </submittedName>
</protein>
<sequence>MGYFSDTADKVLQKEKYFKKILSSEGFLDTWDRFFQMHNFNVREFYLQVLPFDLTQLGVGLMFLMNPIELEPLTLLNEMSFPSIDELLQGIWINFEAFNFSIEFPEFYFNFDFIFFNFNFDFIFNFMHSCKLIAKFGTGVFGLSVFDPYLMTEYLRSGIYKSRLQHTVDSTFFNKNELLQELSNAPRQSDDILNSRYLILRSAQTSSFTLGLSPLGSARFSKKENGLAKIPAEDANGNPVEITFTNLEELMFGLYLGIIPLGYGCTIPPGLVFAFEDGKKMPKFFKYLDKKMKTILRQTIFTPWAYRNYHKPEEDLSPHKSARTCQYHSLQTQRLAIERIVESNIPPEERNPVRIRQYQNAVLQLISHPAKRHFWGFKMYELMGDDFKTFWLDYWQRQGLNKSTLEHLYEVIKPCLNQLRREKLYTGSLVRKERRNLAKMMLPPR</sequence>
<evidence type="ECO:0000313" key="2">
    <source>
        <dbReference type="EMBL" id="HGQ18178.1"/>
    </source>
</evidence>
<name>A0A7J3JQ13_9CREN</name>
<keyword evidence="1" id="KW-0812">Transmembrane</keyword>
<dbReference type="EMBL" id="DTBZ01000081">
    <property type="protein sequence ID" value="HGQ18178.1"/>
    <property type="molecule type" value="Genomic_DNA"/>
</dbReference>
<comment type="caution">
    <text evidence="2">The sequence shown here is derived from an EMBL/GenBank/DDBJ whole genome shotgun (WGS) entry which is preliminary data.</text>
</comment>